<organism evidence="2 3">
    <name type="scientific">Tahibacter amnicola</name>
    <dbReference type="NCBI Taxonomy" id="2976241"/>
    <lineage>
        <taxon>Bacteria</taxon>
        <taxon>Pseudomonadati</taxon>
        <taxon>Pseudomonadota</taxon>
        <taxon>Gammaproteobacteria</taxon>
        <taxon>Lysobacterales</taxon>
        <taxon>Rhodanobacteraceae</taxon>
        <taxon>Tahibacter</taxon>
    </lineage>
</organism>
<feature type="chain" id="PRO_5046682928" evidence="1">
    <location>
        <begin position="28"/>
        <end position="664"/>
    </location>
</feature>
<evidence type="ECO:0000313" key="3">
    <source>
        <dbReference type="Proteomes" id="UP001064632"/>
    </source>
</evidence>
<gene>
    <name evidence="2" type="ORF">N4264_20080</name>
</gene>
<dbReference type="Proteomes" id="UP001064632">
    <property type="component" value="Chromosome"/>
</dbReference>
<proteinExistence type="predicted"/>
<sequence>MTARRFLPILAPLPGLLALGPSGSATAEIHHHPASLANRPTVTLALPAGTTMAPLATPQSYADARAQFWQARYLSVEEATVPADPTPANPFDLAAGGVHHTVQPLTDPNGSQLWFAVVSLQLLGSANSDTRARLHVGIDRNGDGLPSADETICSAARSVQNATCVLDLRADTSRSMWVVSQLERHTGEPLNLNTVLHGARFATGGGELHPTEAYSPDITVKVPAPLQAGQTFAAEFRYAPMVNAVPDIPLGGIILTDGRYSVASATVIPLAFRFAPITQAAQPYAISPGHAIHWTDPIQVILHPGQAHDRLYIDNPHFDVMDIAADTLDGVDVYISRVDLPPSHVDSTLVRAPPRDQSLAVLREGMSTPTTGPNSTHLCAWQHCASRVPMGKGRWFITPVNRSGRPVTLSLQTAMYFGTDFLPQIGLKAAPGNYYNPQRPGEGLFIDTAAGRDIGYLYTFDDEGAPVWYVLSGDSPMIGLWSGRILAQRLGVQVVGRFSLINPSQSPDVDTLIFSWKIEGKAGSNRLVLGARSGCARIGTANLPISGHWFAPTDIGSGMNILGMGDTTVLGAFFQDSGLRPRWTIGSSTDPGATKSFTMLQLIGACPTCPYVPPTSATAGQWRMTFTSGAQAQSQADIQLVAPLRGGYRLSRDTARATDTVNCL</sequence>
<keyword evidence="1" id="KW-0732">Signal</keyword>
<reference evidence="2" key="1">
    <citation type="submission" date="2022-09" db="EMBL/GenBank/DDBJ databases">
        <title>Tahibacter sp. nov., isolated from a fresh water.</title>
        <authorList>
            <person name="Baek J.H."/>
            <person name="Lee J.K."/>
            <person name="Kim J.M."/>
            <person name="Jeon C.O."/>
        </authorList>
    </citation>
    <scope>NUCLEOTIDE SEQUENCE</scope>
    <source>
        <strain evidence="2">W38</strain>
    </source>
</reference>
<evidence type="ECO:0000313" key="2">
    <source>
        <dbReference type="EMBL" id="UXI67028.1"/>
    </source>
</evidence>
<protein>
    <submittedName>
        <fullName evidence="2">Uncharacterized protein</fullName>
    </submittedName>
</protein>
<name>A0ABY6BAD7_9GAMM</name>
<feature type="signal peptide" evidence="1">
    <location>
        <begin position="1"/>
        <end position="27"/>
    </location>
</feature>
<accession>A0ABY6BAD7</accession>
<dbReference type="EMBL" id="CP104694">
    <property type="protein sequence ID" value="UXI67028.1"/>
    <property type="molecule type" value="Genomic_DNA"/>
</dbReference>
<dbReference type="RefSeq" id="WP_261694004.1">
    <property type="nucleotide sequence ID" value="NZ_CP104694.1"/>
</dbReference>
<keyword evidence="3" id="KW-1185">Reference proteome</keyword>
<evidence type="ECO:0000256" key="1">
    <source>
        <dbReference type="SAM" id="SignalP"/>
    </source>
</evidence>